<dbReference type="Pfam" id="PF00563">
    <property type="entry name" value="EAL"/>
    <property type="match status" value="1"/>
</dbReference>
<evidence type="ECO:0000313" key="2">
    <source>
        <dbReference type="EMBL" id="BCG25410.1"/>
    </source>
</evidence>
<evidence type="ECO:0000259" key="1">
    <source>
        <dbReference type="PROSITE" id="PS50883"/>
    </source>
</evidence>
<dbReference type="KEGG" id="ptw:TUM18999_36010"/>
<dbReference type="AlphaFoldDB" id="A0A6J4E727"/>
<evidence type="ECO:0000313" key="4">
    <source>
        <dbReference type="Proteomes" id="UP000509383"/>
    </source>
</evidence>
<dbReference type="Proteomes" id="UP000509383">
    <property type="component" value="Chromosome"/>
</dbReference>
<dbReference type="PANTHER" id="PTHR33121">
    <property type="entry name" value="CYCLIC DI-GMP PHOSPHODIESTERASE PDEF"/>
    <property type="match status" value="1"/>
</dbReference>
<dbReference type="Pfam" id="PF00990">
    <property type="entry name" value="GGDEF"/>
    <property type="match status" value="1"/>
</dbReference>
<dbReference type="InterPro" id="IPR001633">
    <property type="entry name" value="EAL_dom"/>
</dbReference>
<feature type="domain" description="EAL" evidence="1">
    <location>
        <begin position="334"/>
        <end position="588"/>
    </location>
</feature>
<dbReference type="InterPro" id="IPR003018">
    <property type="entry name" value="GAF"/>
</dbReference>
<dbReference type="CDD" id="cd01948">
    <property type="entry name" value="EAL"/>
    <property type="match status" value="1"/>
</dbReference>
<evidence type="ECO:0000313" key="5">
    <source>
        <dbReference type="Proteomes" id="UP001054892"/>
    </source>
</evidence>
<dbReference type="InterPro" id="IPR043128">
    <property type="entry name" value="Rev_trsase/Diguanyl_cyclase"/>
</dbReference>
<dbReference type="SMART" id="SM00267">
    <property type="entry name" value="GGDEF"/>
    <property type="match status" value="1"/>
</dbReference>
<dbReference type="PROSITE" id="PS50883">
    <property type="entry name" value="EAL"/>
    <property type="match status" value="1"/>
</dbReference>
<accession>A0A6J4E727</accession>
<evidence type="ECO:0000313" key="3">
    <source>
        <dbReference type="EMBL" id="GJN54760.1"/>
    </source>
</evidence>
<dbReference type="EMBL" id="AP023189">
    <property type="protein sequence ID" value="BCG25410.1"/>
    <property type="molecule type" value="Genomic_DNA"/>
</dbReference>
<dbReference type="Gene3D" id="3.30.450.40">
    <property type="match status" value="1"/>
</dbReference>
<dbReference type="InterPro" id="IPR029787">
    <property type="entry name" value="Nucleotide_cyclase"/>
</dbReference>
<proteinExistence type="predicted"/>
<dbReference type="Proteomes" id="UP001054892">
    <property type="component" value="Unassembled WGS sequence"/>
</dbReference>
<dbReference type="SMART" id="SM00065">
    <property type="entry name" value="GAF"/>
    <property type="match status" value="1"/>
</dbReference>
<dbReference type="SUPFAM" id="SSF55781">
    <property type="entry name" value="GAF domain-like"/>
    <property type="match status" value="1"/>
</dbReference>
<dbReference type="InterPro" id="IPR050706">
    <property type="entry name" value="Cyclic-di-GMP_PDE-like"/>
</dbReference>
<dbReference type="Gene3D" id="3.20.20.450">
    <property type="entry name" value="EAL domain"/>
    <property type="match status" value="1"/>
</dbReference>
<keyword evidence="5" id="KW-1185">Reference proteome</keyword>
<dbReference type="InterPro" id="IPR029016">
    <property type="entry name" value="GAF-like_dom_sf"/>
</dbReference>
<organism evidence="2 4">
    <name type="scientific">Pseudomonas tohonis</name>
    <dbReference type="NCBI Taxonomy" id="2725477"/>
    <lineage>
        <taxon>Bacteria</taxon>
        <taxon>Pseudomonadati</taxon>
        <taxon>Pseudomonadota</taxon>
        <taxon>Gammaproteobacteria</taxon>
        <taxon>Pseudomonadales</taxon>
        <taxon>Pseudomonadaceae</taxon>
        <taxon>Pseudomonas</taxon>
    </lineage>
</organism>
<dbReference type="SUPFAM" id="SSF141868">
    <property type="entry name" value="EAL domain-like"/>
    <property type="match status" value="1"/>
</dbReference>
<protein>
    <submittedName>
        <fullName evidence="2">Sensor domain-containing phosphodiesterase</fullName>
    </submittedName>
</protein>
<dbReference type="SMART" id="SM00052">
    <property type="entry name" value="EAL"/>
    <property type="match status" value="1"/>
</dbReference>
<dbReference type="EMBL" id="BQKM01000013">
    <property type="protein sequence ID" value="GJN54760.1"/>
    <property type="molecule type" value="Genomic_DNA"/>
</dbReference>
<gene>
    <name evidence="2" type="ORF">TUM18999_36010</name>
    <name evidence="3" type="ORF">TUM20286_45120</name>
</gene>
<dbReference type="Gene3D" id="3.30.70.270">
    <property type="match status" value="1"/>
</dbReference>
<dbReference type="PANTHER" id="PTHR33121:SF19">
    <property type="entry name" value="CYCLIC DI-GMP PHOSPHODIESTERASE PA2567"/>
    <property type="match status" value="1"/>
</dbReference>
<dbReference type="InterPro" id="IPR035919">
    <property type="entry name" value="EAL_sf"/>
</dbReference>
<dbReference type="SUPFAM" id="SSF55073">
    <property type="entry name" value="Nucleotide cyclase"/>
    <property type="match status" value="1"/>
</dbReference>
<sequence length="588" mass="66654">MDVTPLPTNESERQSKVRALRPLEDRQDEVFEKLVQMATAYFEVPIALVSIIDDNRQWFCAKVGLAVSETPRRDAFCAHAVMSEQLFQVGDARLDERFCDNPLVTGEPGIRFYAAVPLLTEERLALGSFCIIDSEPRPPLSARDAAMLESLAQLAMLRLRNIREATFIDQPTGLYNRLRLEEDVEGALRAGQRITVVAADMIAPAFLNDIVKVLGYPFSAALMLLIKTRLQQALPEGHLLYKISPTRFGFIIHGARRDAVERLSHALADVFSAPIECEGIPLQIRFGAGILDLDPAMDNRDWLRLLVSSADNARETGVRWRYYEAALDHAQQRAFLLLSSLSKAVHAEDQLRLEYQPRVDLLSGRMVGVEGLLRWRHPQLGGISPAEFIPLAERTALIRPLSLWVAERAIVQASQWQRQGWDWKVSINVSANDMDDADFVDRIIALVRSHRIDPAGLELEFTESVLMKNPEEVQRNLQRLRAEGIELAIDDFGTGYSNWSYLRDLPASAVKLDQSFMRNVQTELRDQRVVGAVIQLARQLGYRVVAEGVETEELYRLMQWWGCDEVQGYYVARPMPPEQLEAWHRSRS</sequence>
<reference evidence="2 4" key="1">
    <citation type="submission" date="2020-05" db="EMBL/GenBank/DDBJ databases">
        <title>Characterization of novel class B3 metallo-beta-lactamase from novel Pseudomonas species.</title>
        <authorList>
            <person name="Yamada K."/>
            <person name="Aoki K."/>
            <person name="Ishii Y."/>
        </authorList>
    </citation>
    <scope>NUCLEOTIDE SEQUENCE [LARGE SCALE GENOMIC DNA]</scope>
    <source>
        <strain evidence="2 4">TUM18999</strain>
        <strain evidence="3 5">TUM20286</strain>
    </source>
</reference>
<dbReference type="RefSeq" id="WP_173177387.1">
    <property type="nucleotide sequence ID" value="NZ_AP023189.1"/>
</dbReference>
<dbReference type="InterPro" id="IPR000160">
    <property type="entry name" value="GGDEF_dom"/>
</dbReference>
<dbReference type="Pfam" id="PF01590">
    <property type="entry name" value="GAF"/>
    <property type="match status" value="1"/>
</dbReference>
<dbReference type="GO" id="GO:0071111">
    <property type="term" value="F:cyclic-guanylate-specific phosphodiesterase activity"/>
    <property type="evidence" value="ECO:0007669"/>
    <property type="project" value="InterPro"/>
</dbReference>
<name>A0A6J4E727_9PSED</name>